<dbReference type="Gene3D" id="3.90.420.10">
    <property type="entry name" value="Oxidoreductase, molybdopterin-binding domain"/>
    <property type="match status" value="1"/>
</dbReference>
<name>A0A1S1WZQ4_9NEIS</name>
<dbReference type="HAMAP" id="MF_01206">
    <property type="entry name" value="MsrP"/>
    <property type="match status" value="1"/>
</dbReference>
<dbReference type="InterPro" id="IPR022867">
    <property type="entry name" value="MsrP"/>
</dbReference>
<comment type="caution">
    <text evidence="5">Lacks conserved residue(s) required for the propagation of feature annotation.</text>
</comment>
<accession>A0A1S1WZQ4</accession>
<comment type="caution">
    <text evidence="7">The sequence shown here is derived from an EMBL/GenBank/DDBJ whole genome shotgun (WGS) entry which is preliminary data.</text>
</comment>
<dbReference type="InterPro" id="IPR000572">
    <property type="entry name" value="OxRdtase_Mopterin-bd_dom"/>
</dbReference>
<dbReference type="EMBL" id="MKCS01000001">
    <property type="protein sequence ID" value="OHX12649.1"/>
    <property type="molecule type" value="Genomic_DNA"/>
</dbReference>
<dbReference type="GO" id="GO:0046872">
    <property type="term" value="F:metal ion binding"/>
    <property type="evidence" value="ECO:0007669"/>
    <property type="project" value="UniProtKB-KW"/>
</dbReference>
<evidence type="ECO:0000313" key="7">
    <source>
        <dbReference type="EMBL" id="OHX12649.1"/>
    </source>
</evidence>
<protein>
    <recommendedName>
        <fullName evidence="5">Protein-methionine-sulfoxide reductase catalytic subunit MsrP</fullName>
        <ecNumber evidence="5">1.8.5.-</ecNumber>
    </recommendedName>
</protein>
<feature type="binding site" evidence="5">
    <location>
        <position position="161"/>
    </location>
    <ligand>
        <name>Mo-molybdopterin</name>
        <dbReference type="ChEBI" id="CHEBI:71302"/>
    </ligand>
</feature>
<evidence type="ECO:0000259" key="6">
    <source>
        <dbReference type="Pfam" id="PF00174"/>
    </source>
</evidence>
<evidence type="ECO:0000313" key="8">
    <source>
        <dbReference type="Proteomes" id="UP000180088"/>
    </source>
</evidence>
<feature type="binding site" evidence="5">
    <location>
        <begin position="72"/>
        <end position="73"/>
    </location>
    <ligand>
        <name>Mo-molybdopterin</name>
        <dbReference type="ChEBI" id="CHEBI:71302"/>
    </ligand>
</feature>
<feature type="binding site" evidence="5">
    <location>
        <position position="126"/>
    </location>
    <ligand>
        <name>Mo-molybdopterin</name>
        <dbReference type="ChEBI" id="CHEBI:71302"/>
    </ligand>
    <ligandPart>
        <name>Mo</name>
        <dbReference type="ChEBI" id="CHEBI:28685"/>
    </ligandPart>
</feature>
<dbReference type="STRING" id="1903179.BI347_03380"/>
<dbReference type="NCBIfam" id="NF003767">
    <property type="entry name" value="PRK05363.1"/>
    <property type="match status" value="1"/>
</dbReference>
<comment type="cofactor">
    <cofactor evidence="5">
        <name>Mo-molybdopterin</name>
        <dbReference type="ChEBI" id="CHEBI:71302"/>
    </cofactor>
    <text evidence="5">Binds 1 Mo-molybdopterin (Mo-MPT) cofactor per subunit.</text>
</comment>
<dbReference type="Pfam" id="PF00174">
    <property type="entry name" value="Oxidored_molyb"/>
    <property type="match status" value="1"/>
</dbReference>
<comment type="catalytic activity">
    <reaction evidence="5">
        <text>L-methionyl-[protein] + a quinone + H2O = L-methionyl-(S)-S-oxide-[protein] + a quinol</text>
        <dbReference type="Rhea" id="RHEA:51292"/>
        <dbReference type="Rhea" id="RHEA-COMP:12313"/>
        <dbReference type="Rhea" id="RHEA-COMP:12315"/>
        <dbReference type="ChEBI" id="CHEBI:15377"/>
        <dbReference type="ChEBI" id="CHEBI:16044"/>
        <dbReference type="ChEBI" id="CHEBI:24646"/>
        <dbReference type="ChEBI" id="CHEBI:44120"/>
        <dbReference type="ChEBI" id="CHEBI:132124"/>
    </reaction>
</comment>
<evidence type="ECO:0000256" key="5">
    <source>
        <dbReference type="HAMAP-Rule" id="MF_01206"/>
    </source>
</evidence>
<dbReference type="GO" id="GO:0043546">
    <property type="term" value="F:molybdopterin cofactor binding"/>
    <property type="evidence" value="ECO:0007669"/>
    <property type="project" value="UniProtKB-UniRule"/>
</dbReference>
<feature type="binding site" evidence="5">
    <location>
        <position position="69"/>
    </location>
    <ligand>
        <name>Mo-molybdopterin</name>
        <dbReference type="ChEBI" id="CHEBI:71302"/>
    </ligand>
</feature>
<dbReference type="GO" id="GO:0030091">
    <property type="term" value="P:protein repair"/>
    <property type="evidence" value="ECO:0007669"/>
    <property type="project" value="UniProtKB-UniRule"/>
</dbReference>
<feature type="binding site" evidence="5">
    <location>
        <position position="214"/>
    </location>
    <ligand>
        <name>Mo-molybdopterin</name>
        <dbReference type="ChEBI" id="CHEBI:71302"/>
    </ligand>
</feature>
<gene>
    <name evidence="5" type="primary">msrP</name>
    <name evidence="7" type="ORF">BI347_03380</name>
</gene>
<dbReference type="RefSeq" id="WP_071115298.1">
    <property type="nucleotide sequence ID" value="NZ_MKCS01000001.1"/>
</dbReference>
<comment type="function">
    <text evidence="5">Part of the MsrPQ system that repairs oxidized periplasmic proteins containing methionine sulfoxide residues (Met-O), using respiratory chain electrons. Thus protects these proteins from oxidative-stress damage caused by reactive species of oxygen and chlorine generated by the host defense mechanisms. MsrPQ is essential for the maintenance of envelope integrity under bleach stress, rescuing a wide series of structurally unrelated periplasmic proteins from methionine oxidation. The catalytic subunit MsrP is non-stereospecific, being able to reduce both (R-) and (S-) diastereoisomers of methionine sulfoxide.</text>
</comment>
<evidence type="ECO:0000256" key="1">
    <source>
        <dbReference type="ARBA" id="ARBA00022505"/>
    </source>
</evidence>
<keyword evidence="3 5" id="KW-0732">Signal</keyword>
<feature type="binding site" evidence="5">
    <location>
        <begin position="225"/>
        <end position="227"/>
    </location>
    <ligand>
        <name>Mo-molybdopterin</name>
        <dbReference type="ChEBI" id="CHEBI:71302"/>
    </ligand>
</feature>
<comment type="subunit">
    <text evidence="5">Heterodimer of a catalytic subunit (MsrP) and a heme-binding subunit (MsrQ).</text>
</comment>
<dbReference type="PANTHER" id="PTHR43032:SF3">
    <property type="entry name" value="PROTEIN-METHIONINE-SULFOXIDE REDUCTASE CATALYTIC SUBUNIT MSRP"/>
    <property type="match status" value="1"/>
</dbReference>
<evidence type="ECO:0000256" key="4">
    <source>
        <dbReference type="ARBA" id="ARBA00023002"/>
    </source>
</evidence>
<dbReference type="PANTHER" id="PTHR43032">
    <property type="entry name" value="PROTEIN-METHIONINE-SULFOXIDE REDUCTASE"/>
    <property type="match status" value="1"/>
</dbReference>
<dbReference type="AlphaFoldDB" id="A0A1S1WZQ4"/>
<keyword evidence="1 5" id="KW-0500">Molybdenum</keyword>
<sequence length="305" mass="34742">MLIRKPADHLPSEITPEKVYFNRRQFMLGAAGLMLSAETLAGLNARKSPLSTLAANDKPNSLKEITSYNNFYEFGTDKADPAENAHTLHTRPWSVLVDGEVAKPRRIAIEDLLKFPLEERVYRLRCVEGWSMVIPWVGFPLASLLKQMNPTSRAKYVAFETLQRPSEMPGQRDAVLDWPYREGLRIDEAMHPLSILAVGLYGNALPNQSGAPIRLVVPWKYGFKSIKSIVRIRLQETLPATSWNLANAHEYGFYSNVNPEVDHPRWSQGSERRIGEFFKRKTLMFNGYGDQVAGLYRGMDLRKNY</sequence>
<keyword evidence="2 5" id="KW-0479">Metal-binding</keyword>
<dbReference type="EC" id="1.8.5.-" evidence="5"/>
<comment type="similarity">
    <text evidence="5">Belongs to the MsrP family.</text>
</comment>
<reference evidence="7 8" key="1">
    <citation type="submission" date="2016-09" db="EMBL/GenBank/DDBJ databases">
        <title>Chromobacterium muskegensis sp. nov., an insecticidal bacterium isolated from Sphagnum bogs.</title>
        <authorList>
            <person name="Sparks M.E."/>
            <person name="Blackburn M.B."/>
            <person name="Gundersen-Rindal D.E."/>
            <person name="Mitchell A."/>
            <person name="Farrar R."/>
            <person name="Kuhar D."/>
        </authorList>
    </citation>
    <scope>NUCLEOTIDE SEQUENCE [LARGE SCALE GENOMIC DNA]</scope>
    <source>
        <strain evidence="7 8">37-2</strain>
    </source>
</reference>
<keyword evidence="4 5" id="KW-0560">Oxidoreductase</keyword>
<dbReference type="Proteomes" id="UP000180088">
    <property type="component" value="Unassembled WGS sequence"/>
</dbReference>
<proteinExistence type="inferred from homology"/>
<dbReference type="InterPro" id="IPR036374">
    <property type="entry name" value="OxRdtase_Mopterin-bd_sf"/>
</dbReference>
<dbReference type="GO" id="GO:0016672">
    <property type="term" value="F:oxidoreductase activity, acting on a sulfur group of donors, quinone or similar compound as acceptor"/>
    <property type="evidence" value="ECO:0007669"/>
    <property type="project" value="UniProtKB-UniRule"/>
</dbReference>
<evidence type="ECO:0000256" key="2">
    <source>
        <dbReference type="ARBA" id="ARBA00022723"/>
    </source>
</evidence>
<feature type="domain" description="Oxidoreductase molybdopterin-binding" evidence="6">
    <location>
        <begin position="89"/>
        <end position="238"/>
    </location>
</feature>
<evidence type="ECO:0000256" key="3">
    <source>
        <dbReference type="ARBA" id="ARBA00022729"/>
    </source>
</evidence>
<dbReference type="OrthoDB" id="9795587at2"/>
<organism evidence="7 8">
    <name type="scientific">Chromobacterium sphagni</name>
    <dbReference type="NCBI Taxonomy" id="1903179"/>
    <lineage>
        <taxon>Bacteria</taxon>
        <taxon>Pseudomonadati</taxon>
        <taxon>Pseudomonadota</taxon>
        <taxon>Betaproteobacteria</taxon>
        <taxon>Neisseriales</taxon>
        <taxon>Chromobacteriaceae</taxon>
        <taxon>Chromobacterium</taxon>
    </lineage>
</organism>
<comment type="catalytic activity">
    <reaction evidence="5">
        <text>L-methionyl-[protein] + a quinone + H2O = L-methionyl-(R)-S-oxide-[protein] + a quinol</text>
        <dbReference type="Rhea" id="RHEA:51296"/>
        <dbReference type="Rhea" id="RHEA-COMP:12313"/>
        <dbReference type="Rhea" id="RHEA-COMP:12314"/>
        <dbReference type="ChEBI" id="CHEBI:15377"/>
        <dbReference type="ChEBI" id="CHEBI:16044"/>
        <dbReference type="ChEBI" id="CHEBI:24646"/>
        <dbReference type="ChEBI" id="CHEBI:45764"/>
        <dbReference type="ChEBI" id="CHEBI:132124"/>
    </reaction>
</comment>
<dbReference type="SUPFAM" id="SSF56524">
    <property type="entry name" value="Oxidoreductase molybdopterin-binding domain"/>
    <property type="match status" value="1"/>
</dbReference>